<dbReference type="UniPathway" id="UPA00053">
    <property type="reaction ID" value="UER00089"/>
</dbReference>
<comment type="caution">
    <text evidence="8">Lacks conserved residue(s) required for the propagation of feature annotation.</text>
</comment>
<organism evidence="10 11">
    <name type="scientific">Sphingomonas ginkgonis</name>
    <dbReference type="NCBI Taxonomy" id="2315330"/>
    <lineage>
        <taxon>Bacteria</taxon>
        <taxon>Pseudomonadati</taxon>
        <taxon>Pseudomonadota</taxon>
        <taxon>Alphaproteobacteria</taxon>
        <taxon>Sphingomonadales</taxon>
        <taxon>Sphingomonadaceae</taxon>
        <taxon>Sphingomonas</taxon>
    </lineage>
</organism>
<comment type="subcellular location">
    <subcellularLocation>
        <location evidence="8">Cytoplasm</location>
    </subcellularLocation>
</comment>
<feature type="binding site" evidence="8">
    <location>
        <position position="165"/>
    </location>
    <ligand>
        <name>3-phosphoshikimate</name>
        <dbReference type="ChEBI" id="CHEBI:145989"/>
    </ligand>
</feature>
<protein>
    <recommendedName>
        <fullName evidence="8">3-phosphoshikimate 1-carboxyvinyltransferase</fullName>
        <ecNumber evidence="8">2.5.1.19</ecNumber>
    </recommendedName>
    <alternativeName>
        <fullName evidence="8">5-enolpyruvylshikimate-3-phosphate synthase</fullName>
        <shortName evidence="8">EPSP synthase</shortName>
        <shortName evidence="8">EPSPS</shortName>
    </alternativeName>
</protein>
<dbReference type="HAMAP" id="MF_00210">
    <property type="entry name" value="EPSP_synth"/>
    <property type="match status" value="1"/>
</dbReference>
<accession>A0A3S0EPB3</accession>
<feature type="binding site" evidence="8">
    <location>
        <position position="165"/>
    </location>
    <ligand>
        <name>phosphoenolpyruvate</name>
        <dbReference type="ChEBI" id="CHEBI:58702"/>
    </ligand>
</feature>
<dbReference type="CDD" id="cd01556">
    <property type="entry name" value="EPSP_synthase"/>
    <property type="match status" value="1"/>
</dbReference>
<dbReference type="Proteomes" id="UP000274661">
    <property type="component" value="Unassembled WGS sequence"/>
</dbReference>
<feature type="binding site" evidence="8">
    <location>
        <position position="94"/>
    </location>
    <ligand>
        <name>phosphoenolpyruvate</name>
        <dbReference type="ChEBI" id="CHEBI:58702"/>
    </ligand>
</feature>
<dbReference type="PIRSF" id="PIRSF000505">
    <property type="entry name" value="EPSPS"/>
    <property type="match status" value="1"/>
</dbReference>
<dbReference type="PANTHER" id="PTHR21090:SF5">
    <property type="entry name" value="PENTAFUNCTIONAL AROM POLYPEPTIDE"/>
    <property type="match status" value="1"/>
</dbReference>
<keyword evidence="11" id="KW-1185">Reference proteome</keyword>
<dbReference type="PANTHER" id="PTHR21090">
    <property type="entry name" value="AROM/DEHYDROQUINATE SYNTHASE"/>
    <property type="match status" value="1"/>
</dbReference>
<evidence type="ECO:0000256" key="5">
    <source>
        <dbReference type="ARBA" id="ARBA00022679"/>
    </source>
</evidence>
<proteinExistence type="inferred from homology"/>
<feature type="binding site" evidence="8">
    <location>
        <position position="24"/>
    </location>
    <ligand>
        <name>phosphoenolpyruvate</name>
        <dbReference type="ChEBI" id="CHEBI:58702"/>
    </ligand>
</feature>
<gene>
    <name evidence="8 10" type="primary">aroA</name>
    <name evidence="10" type="ORF">HMF7854_00825</name>
</gene>
<dbReference type="Pfam" id="PF00275">
    <property type="entry name" value="EPSP_synthase"/>
    <property type="match status" value="1"/>
</dbReference>
<dbReference type="InterPro" id="IPR036968">
    <property type="entry name" value="Enolpyruvate_Tfrase_sf"/>
</dbReference>
<feature type="binding site" evidence="8">
    <location>
        <position position="339"/>
    </location>
    <ligand>
        <name>3-phosphoshikimate</name>
        <dbReference type="ChEBI" id="CHEBI:145989"/>
    </ligand>
</feature>
<comment type="function">
    <text evidence="8">Catalyzes the transfer of the enolpyruvyl moiety of phosphoenolpyruvate (PEP) to the 5-hydroxyl of shikimate-3-phosphate (S3P) to produce enolpyruvyl shikimate-3-phosphate and inorganic phosphate.</text>
</comment>
<feature type="binding site" evidence="8">
    <location>
        <position position="312"/>
    </location>
    <ligand>
        <name>3-phosphoshikimate</name>
        <dbReference type="ChEBI" id="CHEBI:145989"/>
    </ligand>
</feature>
<comment type="similarity">
    <text evidence="2 8">Belongs to the EPSP synthase family.</text>
</comment>
<feature type="binding site" evidence="8">
    <location>
        <position position="343"/>
    </location>
    <ligand>
        <name>phosphoenolpyruvate</name>
        <dbReference type="ChEBI" id="CHEBI:58702"/>
    </ligand>
</feature>
<dbReference type="EMBL" id="RWJF01000001">
    <property type="protein sequence ID" value="RST32041.1"/>
    <property type="molecule type" value="Genomic_DNA"/>
</dbReference>
<feature type="domain" description="Enolpyruvate transferase" evidence="9">
    <location>
        <begin position="10"/>
        <end position="420"/>
    </location>
</feature>
<evidence type="ECO:0000256" key="3">
    <source>
        <dbReference type="ARBA" id="ARBA00022490"/>
    </source>
</evidence>
<dbReference type="AlphaFoldDB" id="A0A3S0EPB3"/>
<dbReference type="NCBIfam" id="TIGR01356">
    <property type="entry name" value="aroA"/>
    <property type="match status" value="1"/>
</dbReference>
<evidence type="ECO:0000256" key="6">
    <source>
        <dbReference type="ARBA" id="ARBA00023141"/>
    </source>
</evidence>
<dbReference type="PROSITE" id="PS00104">
    <property type="entry name" value="EPSP_SYNTHASE_1"/>
    <property type="match status" value="1"/>
</dbReference>
<dbReference type="FunFam" id="3.65.10.10:FF:000005">
    <property type="entry name" value="3-phosphoshikimate 1-carboxyvinyltransferase"/>
    <property type="match status" value="1"/>
</dbReference>
<feature type="binding site" evidence="8">
    <location>
        <position position="24"/>
    </location>
    <ligand>
        <name>3-phosphoshikimate</name>
        <dbReference type="ChEBI" id="CHEBI:145989"/>
    </ligand>
</feature>
<feature type="binding site" evidence="8">
    <location>
        <position position="163"/>
    </location>
    <ligand>
        <name>3-phosphoshikimate</name>
        <dbReference type="ChEBI" id="CHEBI:145989"/>
    </ligand>
</feature>
<feature type="binding site" evidence="8">
    <location>
        <position position="122"/>
    </location>
    <ligand>
        <name>phosphoenolpyruvate</name>
        <dbReference type="ChEBI" id="CHEBI:58702"/>
    </ligand>
</feature>
<feature type="binding site" evidence="8">
    <location>
        <position position="387"/>
    </location>
    <ligand>
        <name>phosphoenolpyruvate</name>
        <dbReference type="ChEBI" id="CHEBI:58702"/>
    </ligand>
</feature>
<evidence type="ECO:0000313" key="10">
    <source>
        <dbReference type="EMBL" id="RST32041.1"/>
    </source>
</evidence>
<evidence type="ECO:0000313" key="11">
    <source>
        <dbReference type="Proteomes" id="UP000274661"/>
    </source>
</evidence>
<keyword evidence="4 8" id="KW-0028">Amino-acid biosynthesis</keyword>
<feature type="binding site" evidence="8">
    <location>
        <position position="29"/>
    </location>
    <ligand>
        <name>3-phosphoshikimate</name>
        <dbReference type="ChEBI" id="CHEBI:145989"/>
    </ligand>
</feature>
<evidence type="ECO:0000256" key="2">
    <source>
        <dbReference type="ARBA" id="ARBA00009948"/>
    </source>
</evidence>
<dbReference type="EC" id="2.5.1.19" evidence="8"/>
<dbReference type="InterPro" id="IPR001986">
    <property type="entry name" value="Enolpyruvate_Tfrase_dom"/>
</dbReference>
<dbReference type="Gene3D" id="3.65.10.10">
    <property type="entry name" value="Enolpyruvate transferase domain"/>
    <property type="match status" value="2"/>
</dbReference>
<dbReference type="GO" id="GO:0009073">
    <property type="term" value="P:aromatic amino acid family biosynthetic process"/>
    <property type="evidence" value="ECO:0007669"/>
    <property type="project" value="UniProtKB-KW"/>
</dbReference>
<reference evidence="10 11" key="1">
    <citation type="submission" date="2018-12" db="EMBL/GenBank/DDBJ databases">
        <title>Sphingomonas sp. HMF7854 Genome sequencing and assembly.</title>
        <authorList>
            <person name="Cha I."/>
            <person name="Kang H."/>
            <person name="Kim H."/>
            <person name="Kang J."/>
            <person name="Joh K."/>
        </authorList>
    </citation>
    <scope>NUCLEOTIDE SEQUENCE [LARGE SCALE GENOMIC DNA]</scope>
    <source>
        <strain evidence="10 11">HMF7854</strain>
    </source>
</reference>
<keyword evidence="3 8" id="KW-0963">Cytoplasm</keyword>
<dbReference type="OrthoDB" id="9809920at2"/>
<evidence type="ECO:0000256" key="1">
    <source>
        <dbReference type="ARBA" id="ARBA00004811"/>
    </source>
</evidence>
<keyword evidence="6 8" id="KW-0057">Aromatic amino acid biosynthesis</keyword>
<dbReference type="InterPro" id="IPR006264">
    <property type="entry name" value="EPSP_synthase"/>
</dbReference>
<evidence type="ECO:0000259" key="9">
    <source>
        <dbReference type="Pfam" id="PF00275"/>
    </source>
</evidence>
<keyword evidence="5 8" id="KW-0808">Transferase</keyword>
<feature type="active site" description="Proton acceptor" evidence="8">
    <location>
        <position position="312"/>
    </location>
</feature>
<comment type="subunit">
    <text evidence="8">Monomer.</text>
</comment>
<dbReference type="SUPFAM" id="SSF55205">
    <property type="entry name" value="EPT/RTPC-like"/>
    <property type="match status" value="1"/>
</dbReference>
<feature type="binding site" evidence="8">
    <location>
        <position position="25"/>
    </location>
    <ligand>
        <name>3-phosphoshikimate</name>
        <dbReference type="ChEBI" id="CHEBI:145989"/>
    </ligand>
</feature>
<sequence length="430" mass="43570">MSRAELTGSPGGPLRGRIAVPGDKSMSHRALILGGLADGETPISGLLEGDDVLATARAVAAFGASVERLGPGEWRVTGAEWTSPAESVDCGNSGTGARLLMGAAAGFPLTATFTGDASLSGRPMERVLGPLRQMGAVTEGATLPVTIRGGGLHGIRFVNAKASAQVKSAILLAGLRAEGEIIVEEPARSRDHSENMLRAFGAEVEVAADGTVRLGEKRALTGTDVAVPGDPSSAAFPLVAALLVPGSEVRIEGVMLNPLRTGLFATLVEMGADLIVSGERDVGGERVGDLLVRASALRGVEVPASRAPSMIDEYPILAVAAACATGRSVMHGLAELRVKESDRLAAIIAGLNACGIEAWDEGDSLIVVGAGGPPAGGGSVQAHHDHRIAMSFLVLGLAARAPIGVDSAAMIATSFPTFVPLMQGLGAGIA</sequence>
<dbReference type="GO" id="GO:0005737">
    <property type="term" value="C:cytoplasm"/>
    <property type="evidence" value="ECO:0007669"/>
    <property type="project" value="UniProtKB-SubCell"/>
</dbReference>
<dbReference type="GO" id="GO:0008652">
    <property type="term" value="P:amino acid biosynthetic process"/>
    <property type="evidence" value="ECO:0007669"/>
    <property type="project" value="UniProtKB-KW"/>
</dbReference>
<evidence type="ECO:0000256" key="4">
    <source>
        <dbReference type="ARBA" id="ARBA00022605"/>
    </source>
</evidence>
<evidence type="ECO:0000256" key="7">
    <source>
        <dbReference type="ARBA" id="ARBA00044633"/>
    </source>
</evidence>
<dbReference type="GO" id="GO:0003866">
    <property type="term" value="F:3-phosphoshikimate 1-carboxyvinyltransferase activity"/>
    <property type="evidence" value="ECO:0007669"/>
    <property type="project" value="UniProtKB-UniRule"/>
</dbReference>
<dbReference type="InterPro" id="IPR013792">
    <property type="entry name" value="RNA3'P_cycl/enolpyr_Trfase_a/b"/>
</dbReference>
<dbReference type="PROSITE" id="PS00885">
    <property type="entry name" value="EPSP_SYNTHASE_2"/>
    <property type="match status" value="1"/>
</dbReference>
<dbReference type="InterPro" id="IPR023193">
    <property type="entry name" value="EPSP_synthase_CS"/>
</dbReference>
<evidence type="ECO:0000256" key="8">
    <source>
        <dbReference type="HAMAP-Rule" id="MF_00210"/>
    </source>
</evidence>
<comment type="caution">
    <text evidence="10">The sequence shown here is derived from an EMBL/GenBank/DDBJ whole genome shotgun (WGS) entry which is preliminary data.</text>
</comment>
<comment type="pathway">
    <text evidence="1 8">Metabolic intermediate biosynthesis; chorismate biosynthesis; chorismate from D-erythrose 4-phosphate and phosphoenolpyruvate: step 6/7.</text>
</comment>
<comment type="catalytic activity">
    <reaction evidence="7">
        <text>3-phosphoshikimate + phosphoenolpyruvate = 5-O-(1-carboxyvinyl)-3-phosphoshikimate + phosphate</text>
        <dbReference type="Rhea" id="RHEA:21256"/>
        <dbReference type="ChEBI" id="CHEBI:43474"/>
        <dbReference type="ChEBI" id="CHEBI:57701"/>
        <dbReference type="ChEBI" id="CHEBI:58702"/>
        <dbReference type="ChEBI" id="CHEBI:145989"/>
        <dbReference type="EC" id="2.5.1.19"/>
    </reaction>
    <physiologicalReaction direction="left-to-right" evidence="7">
        <dbReference type="Rhea" id="RHEA:21257"/>
    </physiologicalReaction>
</comment>
<dbReference type="GO" id="GO:0009423">
    <property type="term" value="P:chorismate biosynthetic process"/>
    <property type="evidence" value="ECO:0007669"/>
    <property type="project" value="UniProtKB-UniRule"/>
</dbReference>
<name>A0A3S0EPB3_9SPHN</name>